<reference evidence="9 10" key="1">
    <citation type="submission" date="2019-09" db="EMBL/GenBank/DDBJ databases">
        <title>Characterization of the phylogenetic diversity of two novel species belonging to the genus Bifidobacterium: Bifidobacterium cebidarum sp. nov. and Bifidobacterium leontopitheci sp. nov.</title>
        <authorList>
            <person name="Lugli G.A."/>
            <person name="Duranti S."/>
            <person name="Milani C."/>
            <person name="Turroni F."/>
            <person name="Ventura M."/>
        </authorList>
    </citation>
    <scope>NUCLEOTIDE SEQUENCE [LARGE SCALE GENOMIC DNA]</scope>
    <source>
        <strain evidence="9 10">LMG 31471</strain>
    </source>
</reference>
<dbReference type="InterPro" id="IPR036590">
    <property type="entry name" value="SRAP-like"/>
</dbReference>
<accession>A0A6I1GT79</accession>
<dbReference type="SUPFAM" id="SSF143081">
    <property type="entry name" value="BB1717-like"/>
    <property type="match status" value="1"/>
</dbReference>
<keyword evidence="6" id="KW-0238">DNA-binding</keyword>
<keyword evidence="10" id="KW-1185">Reference proteome</keyword>
<dbReference type="Pfam" id="PF02586">
    <property type="entry name" value="SRAP"/>
    <property type="match status" value="1"/>
</dbReference>
<evidence type="ECO:0000313" key="10">
    <source>
        <dbReference type="Proteomes" id="UP000441772"/>
    </source>
</evidence>
<evidence type="ECO:0000313" key="9">
    <source>
        <dbReference type="EMBL" id="KAB7789671.1"/>
    </source>
</evidence>
<dbReference type="Gene3D" id="3.90.1680.10">
    <property type="entry name" value="SOS response associated peptidase-like"/>
    <property type="match status" value="1"/>
</dbReference>
<keyword evidence="7" id="KW-0456">Lyase</keyword>
<keyword evidence="5" id="KW-0190">Covalent protein-DNA linkage</keyword>
<dbReference type="EMBL" id="WBVT01000036">
    <property type="protein sequence ID" value="KAB7789671.1"/>
    <property type="molecule type" value="Genomic_DNA"/>
</dbReference>
<gene>
    <name evidence="9" type="ORF">F7D09_1805</name>
</gene>
<comment type="similarity">
    <text evidence="1 8">Belongs to the SOS response-associated peptidase family.</text>
</comment>
<dbReference type="Proteomes" id="UP000441772">
    <property type="component" value="Unassembled WGS sequence"/>
</dbReference>
<sequence length="346" mass="39421">MTGCIAATQNPHDIINMLKLNKRNRDKLVETSTSISPYNPVNIIVQSKGNGNYLLPATWSMKHGTENDGKYPAAQPMINVPVSRLTEDTYAEHMREHRCLVPVNGFYLWRLNGQVYYVHADSGEPLLIAGLYIVNKEKRKGDIGEFEFTVITNDTVGRLRLITDYMPVLIDRAHVDIWLERRELSAGERTDMWLRSEDIAATLRFHEVDRLNLTTAITPDTPVAMNGTTSLFGEVEDDDWGALRIDGIPSPYEVDARSGTKKTAAEWGVSWPLRDGWKKRLERAWRDARDRVRGPHLPTWEELDATPSYGDRRSAAWGVTDSGSGWKKNLEQQICQRYGQRPERAR</sequence>
<name>A0A6I1GT79_9BIFI</name>
<dbReference type="RefSeq" id="WP_152235216.1">
    <property type="nucleotide sequence ID" value="NZ_JBHSKZ010000063.1"/>
</dbReference>
<evidence type="ECO:0000256" key="1">
    <source>
        <dbReference type="ARBA" id="ARBA00008136"/>
    </source>
</evidence>
<dbReference type="AlphaFoldDB" id="A0A6I1GT79"/>
<protein>
    <recommendedName>
        <fullName evidence="8">Abasic site processing protein</fullName>
        <ecNumber evidence="8">3.4.-.-</ecNumber>
    </recommendedName>
</protein>
<dbReference type="GO" id="GO:0003697">
    <property type="term" value="F:single-stranded DNA binding"/>
    <property type="evidence" value="ECO:0007669"/>
    <property type="project" value="InterPro"/>
</dbReference>
<dbReference type="GO" id="GO:0016829">
    <property type="term" value="F:lyase activity"/>
    <property type="evidence" value="ECO:0007669"/>
    <property type="project" value="UniProtKB-KW"/>
</dbReference>
<evidence type="ECO:0000256" key="5">
    <source>
        <dbReference type="ARBA" id="ARBA00023124"/>
    </source>
</evidence>
<dbReference type="EC" id="3.4.-.-" evidence="8"/>
<organism evidence="9 10">
    <name type="scientific">Bifidobacterium leontopitheci</name>
    <dbReference type="NCBI Taxonomy" id="2650774"/>
    <lineage>
        <taxon>Bacteria</taxon>
        <taxon>Bacillati</taxon>
        <taxon>Actinomycetota</taxon>
        <taxon>Actinomycetes</taxon>
        <taxon>Bifidobacteriales</taxon>
        <taxon>Bifidobacteriaceae</taxon>
        <taxon>Bifidobacterium</taxon>
    </lineage>
</organism>
<dbReference type="GO" id="GO:0008233">
    <property type="term" value="F:peptidase activity"/>
    <property type="evidence" value="ECO:0007669"/>
    <property type="project" value="UniProtKB-KW"/>
</dbReference>
<evidence type="ECO:0000256" key="3">
    <source>
        <dbReference type="ARBA" id="ARBA00022763"/>
    </source>
</evidence>
<dbReference type="GO" id="GO:0106300">
    <property type="term" value="P:protein-DNA covalent cross-linking repair"/>
    <property type="evidence" value="ECO:0007669"/>
    <property type="project" value="InterPro"/>
</dbReference>
<evidence type="ECO:0000256" key="8">
    <source>
        <dbReference type="RuleBase" id="RU364100"/>
    </source>
</evidence>
<dbReference type="InterPro" id="IPR003738">
    <property type="entry name" value="SRAP"/>
</dbReference>
<dbReference type="PANTHER" id="PTHR13604">
    <property type="entry name" value="DC12-RELATED"/>
    <property type="match status" value="1"/>
</dbReference>
<keyword evidence="4 8" id="KW-0378">Hydrolase</keyword>
<evidence type="ECO:0000256" key="4">
    <source>
        <dbReference type="ARBA" id="ARBA00022801"/>
    </source>
</evidence>
<evidence type="ECO:0000256" key="2">
    <source>
        <dbReference type="ARBA" id="ARBA00022670"/>
    </source>
</evidence>
<comment type="caution">
    <text evidence="9">The sequence shown here is derived from an EMBL/GenBank/DDBJ whole genome shotgun (WGS) entry which is preliminary data.</text>
</comment>
<keyword evidence="2 8" id="KW-0645">Protease</keyword>
<dbReference type="PANTHER" id="PTHR13604:SF0">
    <property type="entry name" value="ABASIC SITE PROCESSING PROTEIN HMCES"/>
    <property type="match status" value="1"/>
</dbReference>
<proteinExistence type="inferred from homology"/>
<evidence type="ECO:0000256" key="6">
    <source>
        <dbReference type="ARBA" id="ARBA00023125"/>
    </source>
</evidence>
<dbReference type="GO" id="GO:0006508">
    <property type="term" value="P:proteolysis"/>
    <property type="evidence" value="ECO:0007669"/>
    <property type="project" value="UniProtKB-KW"/>
</dbReference>
<keyword evidence="3" id="KW-0227">DNA damage</keyword>
<evidence type="ECO:0000256" key="7">
    <source>
        <dbReference type="ARBA" id="ARBA00023239"/>
    </source>
</evidence>